<dbReference type="PROSITE" id="PS00653">
    <property type="entry name" value="GLYCOSYL_HYDROL_F1_2"/>
    <property type="match status" value="2"/>
</dbReference>
<proteinExistence type="inferred from homology"/>
<comment type="similarity">
    <text evidence="1">Belongs to the glycosyl hydrolase 1 family.</text>
</comment>
<dbReference type="PRINTS" id="PR00131">
    <property type="entry name" value="GLHYDRLASE1"/>
</dbReference>
<dbReference type="AlphaFoldDB" id="A0A9Q1QUA8"/>
<dbReference type="FunFam" id="3.20.20.80:FF:000020">
    <property type="entry name" value="Beta-glucosidase 12"/>
    <property type="match status" value="2"/>
</dbReference>
<dbReference type="PANTHER" id="PTHR10353:SF137">
    <property type="entry name" value="MYROSINASE 3-RELATED"/>
    <property type="match status" value="1"/>
</dbReference>
<dbReference type="OrthoDB" id="65569at2759"/>
<feature type="active site" description="Nucleophile" evidence="4">
    <location>
        <position position="425"/>
    </location>
</feature>
<protein>
    <recommendedName>
        <fullName evidence="8">Beta-glucosidase</fullName>
    </recommendedName>
</protein>
<dbReference type="PANTHER" id="PTHR10353">
    <property type="entry name" value="GLYCOSYL HYDROLASE"/>
    <property type="match status" value="1"/>
</dbReference>
<reference evidence="6" key="1">
    <citation type="submission" date="2022-04" db="EMBL/GenBank/DDBJ databases">
        <title>Carnegiea gigantea Genome sequencing and assembly v2.</title>
        <authorList>
            <person name="Copetti D."/>
            <person name="Sanderson M.J."/>
            <person name="Burquez A."/>
            <person name="Wojciechowski M.F."/>
        </authorList>
    </citation>
    <scope>NUCLEOTIDE SEQUENCE</scope>
    <source>
        <strain evidence="6">SGP5-SGP5p</strain>
        <tissue evidence="6">Aerial part</tissue>
    </source>
</reference>
<gene>
    <name evidence="6" type="ORF">Cgig2_000109</name>
</gene>
<dbReference type="InterPro" id="IPR017853">
    <property type="entry name" value="GH"/>
</dbReference>
<dbReference type="InterPro" id="IPR033132">
    <property type="entry name" value="GH_1_N_CS"/>
</dbReference>
<dbReference type="GO" id="GO:0005975">
    <property type="term" value="P:carbohydrate metabolic process"/>
    <property type="evidence" value="ECO:0007669"/>
    <property type="project" value="InterPro"/>
</dbReference>
<dbReference type="SUPFAM" id="SSF51445">
    <property type="entry name" value="(Trans)glycosidases"/>
    <property type="match status" value="2"/>
</dbReference>
<sequence>MAIRRYPFQKFEDLKWVIIIMIIIILGTSKQVFALKNYDAAHLNRSSFPPGFIFGAAASAYQYEGAAMEDGRGPSIWDTFSHKYPGKIKDGSSGDIAVDFYHRYKEDVKVIKEMGLDAYRFSISWSRLLPKGKLSGGVNQKGIQFYNNLINELSSNGIKPFVTLLHGDLPQALEDNYGGFLSKQIVDDFCDYAELCYREFGDRVKHWMTLNEPLYYSISGYAVGNGPPGRCSEWLHLNCTGGDSGTEPYIVGHNQILAHTAAVRLYKQKYQKTQKGEIGIVLATIWFVPLSKSVEDYDAAQRALDFTIGFMEPLTRGKYPHVMSHLAKNRLPKFTRKQSKMIKGSFDFIGLNYYSSSYAANAILSSGSRFDYFTDWRANLTSERHGIPIGPKAAATGQNVYPRGIRDVLLHVNKKYRTQAIYITENGVSERNNLSLSLKEALVDKIRIGYHFHHLSFLRSAIQNGINVRGYFAWSLLDNYEWGLGYTVRYGINFVDFRNGLKRYPKSSAFWFKIAIDNAPIGADYDIRELNRSSFPPGFIFGTASSAYQIEGAALEDGRMPSQWDTYTHQCPGKIKDGSNGDVAVDSYHRYKEDVNIMRELAFGAYSFSISWSHGKLSLGVNMIGVTYYHNLIDKLMANGIQPFVTLFHWDLPQTLADEYGGFLSPQIVDDFRDYADFCFKEFGDKVKHWITLSEPYEYSVHDYGDGLSPPGQHLNCSAQGNSATDPYLVTHHQMLAHAAAVELYRLQYQKSQNGMIGIILNTYWFIPFSQARRDIEAAQRGLDFMFGW</sequence>
<accession>A0A9Q1QUA8</accession>
<evidence type="ECO:0000256" key="5">
    <source>
        <dbReference type="RuleBase" id="RU004468"/>
    </source>
</evidence>
<evidence type="ECO:0000313" key="7">
    <source>
        <dbReference type="Proteomes" id="UP001153076"/>
    </source>
</evidence>
<dbReference type="Gene3D" id="3.20.20.80">
    <property type="entry name" value="Glycosidases"/>
    <property type="match status" value="2"/>
</dbReference>
<evidence type="ECO:0008006" key="8">
    <source>
        <dbReference type="Google" id="ProtNLM"/>
    </source>
</evidence>
<dbReference type="PROSITE" id="PS00572">
    <property type="entry name" value="GLYCOSYL_HYDROL_F1_1"/>
    <property type="match status" value="1"/>
</dbReference>
<evidence type="ECO:0000256" key="2">
    <source>
        <dbReference type="ARBA" id="ARBA00022801"/>
    </source>
</evidence>
<evidence type="ECO:0000256" key="3">
    <source>
        <dbReference type="ARBA" id="ARBA00023295"/>
    </source>
</evidence>
<dbReference type="Proteomes" id="UP001153076">
    <property type="component" value="Unassembled WGS sequence"/>
</dbReference>
<keyword evidence="7" id="KW-1185">Reference proteome</keyword>
<keyword evidence="2 5" id="KW-0378">Hydrolase</keyword>
<evidence type="ECO:0000256" key="4">
    <source>
        <dbReference type="PROSITE-ProRule" id="PRU10055"/>
    </source>
</evidence>
<evidence type="ECO:0000256" key="1">
    <source>
        <dbReference type="ARBA" id="ARBA00010838"/>
    </source>
</evidence>
<dbReference type="Pfam" id="PF00232">
    <property type="entry name" value="Glyco_hydro_1"/>
    <property type="match status" value="2"/>
</dbReference>
<organism evidence="6 7">
    <name type="scientific">Carnegiea gigantea</name>
    <dbReference type="NCBI Taxonomy" id="171969"/>
    <lineage>
        <taxon>Eukaryota</taxon>
        <taxon>Viridiplantae</taxon>
        <taxon>Streptophyta</taxon>
        <taxon>Embryophyta</taxon>
        <taxon>Tracheophyta</taxon>
        <taxon>Spermatophyta</taxon>
        <taxon>Magnoliopsida</taxon>
        <taxon>eudicotyledons</taxon>
        <taxon>Gunneridae</taxon>
        <taxon>Pentapetalae</taxon>
        <taxon>Caryophyllales</taxon>
        <taxon>Cactineae</taxon>
        <taxon>Cactaceae</taxon>
        <taxon>Cactoideae</taxon>
        <taxon>Echinocereeae</taxon>
        <taxon>Carnegiea</taxon>
    </lineage>
</organism>
<dbReference type="InterPro" id="IPR001360">
    <property type="entry name" value="Glyco_hydro_1"/>
</dbReference>
<evidence type="ECO:0000313" key="6">
    <source>
        <dbReference type="EMBL" id="KAJ8452520.1"/>
    </source>
</evidence>
<name>A0A9Q1QUA8_9CARY</name>
<keyword evidence="3 5" id="KW-0326">Glycosidase</keyword>
<dbReference type="GO" id="GO:0008422">
    <property type="term" value="F:beta-glucosidase activity"/>
    <property type="evidence" value="ECO:0007669"/>
    <property type="project" value="TreeGrafter"/>
</dbReference>
<dbReference type="EMBL" id="JAKOGI010000004">
    <property type="protein sequence ID" value="KAJ8452520.1"/>
    <property type="molecule type" value="Genomic_DNA"/>
</dbReference>
<comment type="caution">
    <text evidence="6">The sequence shown here is derived from an EMBL/GenBank/DDBJ whole genome shotgun (WGS) entry which is preliminary data.</text>
</comment>
<dbReference type="InterPro" id="IPR018120">
    <property type="entry name" value="Glyco_hydro_1_AS"/>
</dbReference>